<feature type="domain" description="Clathrin/coatomer adaptor adaptin-like N-terminal" evidence="6">
    <location>
        <begin position="1"/>
        <end position="187"/>
    </location>
</feature>
<dbReference type="EMBL" id="MLFT02000011">
    <property type="protein sequence ID" value="PHT34162.1"/>
    <property type="molecule type" value="Genomic_DNA"/>
</dbReference>
<reference evidence="8" key="2">
    <citation type="journal article" date="2017" name="J. Anim. Genet.">
        <title>Multiple reference genome sequences of hot pepper reveal the massive evolution of plant disease resistance genes by retroduplication.</title>
        <authorList>
            <person name="Kim S."/>
            <person name="Park J."/>
            <person name="Yeom S.-I."/>
            <person name="Kim Y.-M."/>
            <person name="Seo E."/>
            <person name="Kim K.-T."/>
            <person name="Kim M.-S."/>
            <person name="Lee J.M."/>
            <person name="Cheong K."/>
            <person name="Shin H.-S."/>
            <person name="Kim S.-B."/>
            <person name="Han K."/>
            <person name="Lee J."/>
            <person name="Park M."/>
            <person name="Lee H.-A."/>
            <person name="Lee H.-Y."/>
            <person name="Lee Y."/>
            <person name="Oh S."/>
            <person name="Lee J.H."/>
            <person name="Choi E."/>
            <person name="Choi E."/>
            <person name="Lee S.E."/>
            <person name="Jeon J."/>
            <person name="Kim H."/>
            <person name="Choi G."/>
            <person name="Song H."/>
            <person name="Lee J."/>
            <person name="Lee S.-C."/>
            <person name="Kwon J.-K."/>
            <person name="Lee H.-Y."/>
            <person name="Koo N."/>
            <person name="Hong Y."/>
            <person name="Kim R.W."/>
            <person name="Kang W.-H."/>
            <person name="Huh J.H."/>
            <person name="Kang B.-C."/>
            <person name="Yang T.-J."/>
            <person name="Lee Y.-H."/>
            <person name="Bennetzen J.L."/>
            <person name="Choi D."/>
        </authorList>
    </citation>
    <scope>NUCLEOTIDE SEQUENCE [LARGE SCALE GENOMIC DNA]</scope>
    <source>
        <strain evidence="8">cv. PBC81</strain>
    </source>
</reference>
<comment type="similarity">
    <text evidence="2">Belongs to the adaptor complexes large subunit family.</text>
</comment>
<dbReference type="Proteomes" id="UP000224567">
    <property type="component" value="Unassembled WGS sequence"/>
</dbReference>
<dbReference type="GO" id="GO:0030117">
    <property type="term" value="C:membrane coat"/>
    <property type="evidence" value="ECO:0007669"/>
    <property type="project" value="InterPro"/>
</dbReference>
<evidence type="ECO:0000256" key="4">
    <source>
        <dbReference type="ARBA" id="ARBA00022927"/>
    </source>
</evidence>
<dbReference type="Pfam" id="PF01602">
    <property type="entry name" value="Adaptin_N"/>
    <property type="match status" value="1"/>
</dbReference>
<dbReference type="GO" id="GO:0006886">
    <property type="term" value="P:intracellular protein transport"/>
    <property type="evidence" value="ECO:0007669"/>
    <property type="project" value="InterPro"/>
</dbReference>
<organism evidence="7 8">
    <name type="scientific">Capsicum baccatum</name>
    <name type="common">Peruvian pepper</name>
    <dbReference type="NCBI Taxonomy" id="33114"/>
    <lineage>
        <taxon>Eukaryota</taxon>
        <taxon>Viridiplantae</taxon>
        <taxon>Streptophyta</taxon>
        <taxon>Embryophyta</taxon>
        <taxon>Tracheophyta</taxon>
        <taxon>Spermatophyta</taxon>
        <taxon>Magnoliopsida</taxon>
        <taxon>eudicotyledons</taxon>
        <taxon>Gunneridae</taxon>
        <taxon>Pentapetalae</taxon>
        <taxon>asterids</taxon>
        <taxon>lamiids</taxon>
        <taxon>Solanales</taxon>
        <taxon>Solanaceae</taxon>
        <taxon>Solanoideae</taxon>
        <taxon>Capsiceae</taxon>
        <taxon>Capsicum</taxon>
    </lineage>
</organism>
<keyword evidence="3" id="KW-0813">Transport</keyword>
<evidence type="ECO:0000256" key="2">
    <source>
        <dbReference type="ARBA" id="ARBA00006613"/>
    </source>
</evidence>
<evidence type="ECO:0000256" key="3">
    <source>
        <dbReference type="ARBA" id="ARBA00022448"/>
    </source>
</evidence>
<dbReference type="InterPro" id="IPR016024">
    <property type="entry name" value="ARM-type_fold"/>
</dbReference>
<protein>
    <submittedName>
        <fullName evidence="7">AP-1 complex subunit beta-1</fullName>
    </submittedName>
</protein>
<evidence type="ECO:0000256" key="5">
    <source>
        <dbReference type="ARBA" id="ARBA00023136"/>
    </source>
</evidence>
<name>A0A2G2VMH5_CAPBA</name>
<proteinExistence type="inferred from homology"/>
<comment type="subcellular location">
    <subcellularLocation>
        <location evidence="1">Endomembrane system</location>
    </subcellularLocation>
</comment>
<evidence type="ECO:0000313" key="7">
    <source>
        <dbReference type="EMBL" id="PHT34162.1"/>
    </source>
</evidence>
<dbReference type="STRING" id="33114.A0A2G2VMH5"/>
<dbReference type="InterPro" id="IPR002553">
    <property type="entry name" value="Clathrin/coatomer_adapt-like_N"/>
</dbReference>
<evidence type="ECO:0000313" key="8">
    <source>
        <dbReference type="Proteomes" id="UP000224567"/>
    </source>
</evidence>
<evidence type="ECO:0000256" key="1">
    <source>
        <dbReference type="ARBA" id="ARBA00004308"/>
    </source>
</evidence>
<gene>
    <name evidence="7" type="ORF">CQW23_25962</name>
</gene>
<dbReference type="InterPro" id="IPR026739">
    <property type="entry name" value="AP_beta"/>
</dbReference>
<dbReference type="OrthoDB" id="1711310at2759"/>
<dbReference type="Gene3D" id="1.25.10.10">
    <property type="entry name" value="Leucine-rich Repeat Variant"/>
    <property type="match status" value="2"/>
</dbReference>
<keyword evidence="5" id="KW-0472">Membrane</keyword>
<sequence length="387" mass="42810">MTLGKDVSSLFTDVVNCMQTENLELKELVYLYLIYYAKSQPDLAILVVNTFVKDSQDPNPLIRDLAVRTMGCIHVDKITEYLYDPLQCCLKDDDPYICKTIAICVAKIYDINADLAEDRGFLDALKDLISDNNPMVVANVVASLTEMQESSSRPISEITSHTLSKLLTALNKCAKLTCQVHANKLDPTLLDELFSNIATLSSVYNKPPKEFITRVKTTQKIEEKEYVDAGEQGYPDSPVPIAENDVLSPAITANAQHPAARQPSTPTALAFPDLLNLGMDNSNCAIVSTNQHATPADPPLPVVLLASTGKFQLFITGKELWGYINGVDPASTDPTKLGEWNIKDARGDDMAFRDYYSGFQNLWDEFTDIVYAKIPCESLSVIQQVPE</sequence>
<dbReference type="GO" id="GO:0012505">
    <property type="term" value="C:endomembrane system"/>
    <property type="evidence" value="ECO:0007669"/>
    <property type="project" value="UniProtKB-SubCell"/>
</dbReference>
<evidence type="ECO:0000259" key="6">
    <source>
        <dbReference type="Pfam" id="PF01602"/>
    </source>
</evidence>
<accession>A0A2G2VMH5</accession>
<keyword evidence="4" id="KW-0653">Protein transport</keyword>
<comment type="caution">
    <text evidence="7">The sequence shown here is derived from an EMBL/GenBank/DDBJ whole genome shotgun (WGS) entry which is preliminary data.</text>
</comment>
<dbReference type="AlphaFoldDB" id="A0A2G2VMH5"/>
<dbReference type="InterPro" id="IPR011989">
    <property type="entry name" value="ARM-like"/>
</dbReference>
<dbReference type="GO" id="GO:0016192">
    <property type="term" value="P:vesicle-mediated transport"/>
    <property type="evidence" value="ECO:0007669"/>
    <property type="project" value="InterPro"/>
</dbReference>
<dbReference type="PANTHER" id="PTHR11134">
    <property type="entry name" value="ADAPTOR COMPLEX SUBUNIT BETA FAMILY MEMBER"/>
    <property type="match status" value="1"/>
</dbReference>
<dbReference type="SUPFAM" id="SSF48371">
    <property type="entry name" value="ARM repeat"/>
    <property type="match status" value="1"/>
</dbReference>
<reference evidence="7 8" key="1">
    <citation type="journal article" date="2017" name="Genome Biol.">
        <title>New reference genome sequences of hot pepper reveal the massive evolution of plant disease-resistance genes by retroduplication.</title>
        <authorList>
            <person name="Kim S."/>
            <person name="Park J."/>
            <person name="Yeom S.I."/>
            <person name="Kim Y.M."/>
            <person name="Seo E."/>
            <person name="Kim K.T."/>
            <person name="Kim M.S."/>
            <person name="Lee J.M."/>
            <person name="Cheong K."/>
            <person name="Shin H.S."/>
            <person name="Kim S.B."/>
            <person name="Han K."/>
            <person name="Lee J."/>
            <person name="Park M."/>
            <person name="Lee H.A."/>
            <person name="Lee H.Y."/>
            <person name="Lee Y."/>
            <person name="Oh S."/>
            <person name="Lee J.H."/>
            <person name="Choi E."/>
            <person name="Choi E."/>
            <person name="Lee S.E."/>
            <person name="Jeon J."/>
            <person name="Kim H."/>
            <person name="Choi G."/>
            <person name="Song H."/>
            <person name="Lee J."/>
            <person name="Lee S.C."/>
            <person name="Kwon J.K."/>
            <person name="Lee H.Y."/>
            <person name="Koo N."/>
            <person name="Hong Y."/>
            <person name="Kim R.W."/>
            <person name="Kang W.H."/>
            <person name="Huh J.H."/>
            <person name="Kang B.C."/>
            <person name="Yang T.J."/>
            <person name="Lee Y.H."/>
            <person name="Bennetzen J.L."/>
            <person name="Choi D."/>
        </authorList>
    </citation>
    <scope>NUCLEOTIDE SEQUENCE [LARGE SCALE GENOMIC DNA]</scope>
    <source>
        <strain evidence="8">cv. PBC81</strain>
    </source>
</reference>
<keyword evidence="8" id="KW-1185">Reference proteome</keyword>